<accession>U9TKD2</accession>
<sequence>METLEHFFTYFPEVFPLSENNTPSPIFSRNILLELMDQFLTRLAQKASSFPKVLHREIYHQLWRPRCKMKSFKDKALDIMPALFRITKSSNFTNFHYDTSSVTFFLANKSHSSLQASKWSFLVKQASSDLVFWLTGFWDIQIWVL</sequence>
<dbReference type="HOGENOM" id="CLU_1787826_0_0_1"/>
<name>U9TKD2_RHIID</name>
<gene>
    <name evidence="1" type="ORF">GLOINDRAFT_3562</name>
</gene>
<dbReference type="EMBL" id="KI288983">
    <property type="protein sequence ID" value="ESA08624.1"/>
    <property type="molecule type" value="Genomic_DNA"/>
</dbReference>
<dbReference type="AlphaFoldDB" id="U9TKD2"/>
<organism evidence="1">
    <name type="scientific">Rhizophagus irregularis (strain DAOM 181602 / DAOM 197198 / MUCL 43194)</name>
    <name type="common">Arbuscular mycorrhizal fungus</name>
    <name type="synonym">Glomus intraradices</name>
    <dbReference type="NCBI Taxonomy" id="747089"/>
    <lineage>
        <taxon>Eukaryota</taxon>
        <taxon>Fungi</taxon>
        <taxon>Fungi incertae sedis</taxon>
        <taxon>Mucoromycota</taxon>
        <taxon>Glomeromycotina</taxon>
        <taxon>Glomeromycetes</taxon>
        <taxon>Glomerales</taxon>
        <taxon>Glomeraceae</taxon>
        <taxon>Rhizophagus</taxon>
    </lineage>
</organism>
<reference evidence="1" key="1">
    <citation type="submission" date="2013-07" db="EMBL/GenBank/DDBJ databases">
        <title>The genome of an arbuscular mycorrhizal fungus provides insights into the evolution of the oldest plant symbiosis.</title>
        <authorList>
            <consortium name="DOE Joint Genome Institute"/>
            <person name="Tisserant E."/>
            <person name="Malbreil M."/>
            <person name="Kuo A."/>
            <person name="Kohler A."/>
            <person name="Symeonidi A."/>
            <person name="Balestrini R."/>
            <person name="Charron P."/>
            <person name="Duensing N."/>
            <person name="Frei-dit-Frey N."/>
            <person name="Gianinazzi-Pearson V."/>
            <person name="Gilbert B."/>
            <person name="Handa Y."/>
            <person name="Hijri M."/>
            <person name="Kaul R."/>
            <person name="Kawaguchi M."/>
            <person name="Krajinski F."/>
            <person name="Lammers P."/>
            <person name="Lapierre D."/>
            <person name="Masclaux F.G."/>
            <person name="Murat C."/>
            <person name="Morin E."/>
            <person name="Ndikumana S."/>
            <person name="Pagni M."/>
            <person name="Petitpierre D."/>
            <person name="Requena N."/>
            <person name="Rosikiewicz P."/>
            <person name="Riley R."/>
            <person name="Saito K."/>
            <person name="San Clemente H."/>
            <person name="Shapiro H."/>
            <person name="van Tuinen D."/>
            <person name="Becard G."/>
            <person name="Bonfante P."/>
            <person name="Paszkowski U."/>
            <person name="Shachar-Hill Y."/>
            <person name="Young J.P."/>
            <person name="Sanders I.R."/>
            <person name="Henrissat B."/>
            <person name="Rensing S.A."/>
            <person name="Grigoriev I.V."/>
            <person name="Corradi N."/>
            <person name="Roux C."/>
            <person name="Martin F."/>
        </authorList>
    </citation>
    <scope>NUCLEOTIDE SEQUENCE</scope>
    <source>
        <strain evidence="1">DAOM 197198</strain>
    </source>
</reference>
<protein>
    <submittedName>
        <fullName evidence="1">Uncharacterized protein</fullName>
    </submittedName>
</protein>
<evidence type="ECO:0000313" key="1">
    <source>
        <dbReference type="EMBL" id="ESA08624.1"/>
    </source>
</evidence>
<proteinExistence type="predicted"/>